<evidence type="ECO:0000313" key="3">
    <source>
        <dbReference type="Proteomes" id="UP000225706"/>
    </source>
</evidence>
<evidence type="ECO:0000259" key="1">
    <source>
        <dbReference type="Pfam" id="PF17172"/>
    </source>
</evidence>
<sequence length="244" mass="26768">MPGHGGSDETTSGAVGSSVNGSGMATVALDVSGLEPFNPKGEAHNLSQRWKRWKRAFDLYVTGKGISNDAQKRALLLHVAGMDVQEIYFTLAGDGEDVSFQATLQHPHERNKMVARVRSILVRVFMKSIIPGANAPKVTVPSGIVLLHQSPISDGVPASSNFALKLETYLRMAEIPYENSFVPKNSSKGKIPWIEYNGKKIADSNFCISFLNEEFKVTLDNKLSKSEKAVSHALKSMVEENTYW</sequence>
<name>A0A2B4SLT6_STYPI</name>
<evidence type="ECO:0000313" key="2">
    <source>
        <dbReference type="EMBL" id="PFX29452.1"/>
    </source>
</evidence>
<dbReference type="AlphaFoldDB" id="A0A2B4SLT6"/>
<dbReference type="InterPro" id="IPR036249">
    <property type="entry name" value="Thioredoxin-like_sf"/>
</dbReference>
<comment type="caution">
    <text evidence="2">The sequence shown here is derived from an EMBL/GenBank/DDBJ whole genome shotgun (WGS) entry which is preliminary data.</text>
</comment>
<dbReference type="SUPFAM" id="SSF52833">
    <property type="entry name" value="Thioredoxin-like"/>
    <property type="match status" value="1"/>
</dbReference>
<dbReference type="Proteomes" id="UP000225706">
    <property type="component" value="Unassembled WGS sequence"/>
</dbReference>
<dbReference type="GO" id="GO:0005737">
    <property type="term" value="C:cytoplasm"/>
    <property type="evidence" value="ECO:0007669"/>
    <property type="project" value="TreeGrafter"/>
</dbReference>
<reference evidence="3" key="1">
    <citation type="journal article" date="2017" name="bioRxiv">
        <title>Comparative analysis of the genomes of Stylophora pistillata and Acropora digitifera provides evidence for extensive differences between species of corals.</title>
        <authorList>
            <person name="Voolstra C.R."/>
            <person name="Li Y."/>
            <person name="Liew Y.J."/>
            <person name="Baumgarten S."/>
            <person name="Zoccola D."/>
            <person name="Flot J.-F."/>
            <person name="Tambutte S."/>
            <person name="Allemand D."/>
            <person name="Aranda M."/>
        </authorList>
    </citation>
    <scope>NUCLEOTIDE SEQUENCE [LARGE SCALE GENOMIC DNA]</scope>
</reference>
<gene>
    <name evidence="2" type="primary">Faxc</name>
    <name evidence="2" type="ORF">AWC38_SpisGene5758</name>
</gene>
<dbReference type="Pfam" id="PF17172">
    <property type="entry name" value="GST_N_4"/>
    <property type="match status" value="1"/>
</dbReference>
<dbReference type="InterPro" id="IPR050931">
    <property type="entry name" value="Mito_Protein_Transport_Metaxin"/>
</dbReference>
<feature type="domain" description="Thioredoxin-like fold" evidence="1">
    <location>
        <begin position="162"/>
        <end position="244"/>
    </location>
</feature>
<dbReference type="EMBL" id="LSMT01000065">
    <property type="protein sequence ID" value="PFX29452.1"/>
    <property type="molecule type" value="Genomic_DNA"/>
</dbReference>
<organism evidence="2 3">
    <name type="scientific">Stylophora pistillata</name>
    <name type="common">Smooth cauliflower coral</name>
    <dbReference type="NCBI Taxonomy" id="50429"/>
    <lineage>
        <taxon>Eukaryota</taxon>
        <taxon>Metazoa</taxon>
        <taxon>Cnidaria</taxon>
        <taxon>Anthozoa</taxon>
        <taxon>Hexacorallia</taxon>
        <taxon>Scleractinia</taxon>
        <taxon>Astrocoeniina</taxon>
        <taxon>Pocilloporidae</taxon>
        <taxon>Stylophora</taxon>
    </lineage>
</organism>
<protein>
    <submittedName>
        <fullName evidence="2">Failed axon connections-like</fullName>
    </submittedName>
</protein>
<proteinExistence type="predicted"/>
<accession>A0A2B4SLT6</accession>
<dbReference type="OrthoDB" id="5809458at2759"/>
<dbReference type="PANTHER" id="PTHR12289:SF41">
    <property type="entry name" value="FAILED AXON CONNECTIONS-RELATED"/>
    <property type="match status" value="1"/>
</dbReference>
<dbReference type="PANTHER" id="PTHR12289">
    <property type="entry name" value="METAXIN RELATED"/>
    <property type="match status" value="1"/>
</dbReference>
<dbReference type="InterPro" id="IPR012336">
    <property type="entry name" value="Thioredoxin-like_fold"/>
</dbReference>
<keyword evidence="3" id="KW-1185">Reference proteome</keyword>